<dbReference type="InterPro" id="IPR036394">
    <property type="entry name" value="Ribosomal_uL22_sf"/>
</dbReference>
<dbReference type="SUPFAM" id="SSF54843">
    <property type="entry name" value="Ribosomal protein L22"/>
    <property type="match status" value="1"/>
</dbReference>
<dbReference type="Pfam" id="PF00237">
    <property type="entry name" value="Ribosomal_L22"/>
    <property type="match status" value="1"/>
</dbReference>
<keyword evidence="2 7" id="KW-0699">rRNA-binding</keyword>
<evidence type="ECO:0000256" key="10">
    <source>
        <dbReference type="RuleBase" id="RU004008"/>
    </source>
</evidence>
<dbReference type="NCBIfam" id="TIGR01044">
    <property type="entry name" value="rplV_bact"/>
    <property type="match status" value="1"/>
</dbReference>
<dbReference type="HAMAP" id="MF_01331_B">
    <property type="entry name" value="Ribosomal_uL22_B"/>
    <property type="match status" value="1"/>
</dbReference>
<dbReference type="InterPro" id="IPR047867">
    <property type="entry name" value="Ribosomal_uL22_bac/org-type"/>
</dbReference>
<dbReference type="InterPro" id="IPR005727">
    <property type="entry name" value="Ribosomal_uL22_bac/chlpt-type"/>
</dbReference>
<evidence type="ECO:0000256" key="5">
    <source>
        <dbReference type="ARBA" id="ARBA00023274"/>
    </source>
</evidence>
<evidence type="ECO:0000256" key="4">
    <source>
        <dbReference type="ARBA" id="ARBA00022980"/>
    </source>
</evidence>
<comment type="function">
    <text evidence="7 10">This protein binds specifically to 23S rRNA; its binding is stimulated by other ribosomal proteins, e.g., L4, L17, and L20. It is important during the early stages of 50S assembly. It makes multiple contacts with different domains of the 23S rRNA in the assembled 50S subunit and ribosome.</text>
</comment>
<evidence type="ECO:0000256" key="1">
    <source>
        <dbReference type="ARBA" id="ARBA00009451"/>
    </source>
</evidence>
<keyword evidence="5 7" id="KW-0687">Ribonucleoprotein</keyword>
<organism evidence="12">
    <name type="scientific">uncultured Microgenomates bacterium Rifle_16ft_4_minimus_37836</name>
    <dbReference type="NCBI Taxonomy" id="1665115"/>
    <lineage>
        <taxon>Bacteria</taxon>
        <taxon>Candidatus Microgenomatota</taxon>
        <taxon>environmental samples</taxon>
    </lineage>
</organism>
<comment type="similarity">
    <text evidence="1 7 8">Belongs to the universal ribosomal protein uL22 family.</text>
</comment>
<keyword evidence="4 7" id="KW-0689">Ribosomal protein</keyword>
<evidence type="ECO:0000313" key="12">
    <source>
        <dbReference type="EMBL" id="AKQ02946.1"/>
    </source>
</evidence>
<evidence type="ECO:0000256" key="11">
    <source>
        <dbReference type="SAM" id="MobiDB-lite"/>
    </source>
</evidence>
<evidence type="ECO:0000256" key="7">
    <source>
        <dbReference type="HAMAP-Rule" id="MF_01331"/>
    </source>
</evidence>
<protein>
    <recommendedName>
        <fullName evidence="6 7">Large ribosomal subunit protein uL22</fullName>
    </recommendedName>
</protein>
<dbReference type="PANTHER" id="PTHR13501:SF8">
    <property type="entry name" value="LARGE RIBOSOMAL SUBUNIT PROTEIN UL22M"/>
    <property type="match status" value="1"/>
</dbReference>
<evidence type="ECO:0000256" key="6">
    <source>
        <dbReference type="ARBA" id="ARBA00035207"/>
    </source>
</evidence>
<dbReference type="AlphaFoldDB" id="A0A0H4T5H1"/>
<dbReference type="CDD" id="cd00336">
    <property type="entry name" value="Ribosomal_L22"/>
    <property type="match status" value="1"/>
</dbReference>
<dbReference type="Gene3D" id="3.90.470.10">
    <property type="entry name" value="Ribosomal protein L22/L17"/>
    <property type="match status" value="1"/>
</dbReference>
<evidence type="ECO:0000256" key="3">
    <source>
        <dbReference type="ARBA" id="ARBA00022884"/>
    </source>
</evidence>
<dbReference type="GO" id="GO:0022625">
    <property type="term" value="C:cytosolic large ribosomal subunit"/>
    <property type="evidence" value="ECO:0007669"/>
    <property type="project" value="TreeGrafter"/>
</dbReference>
<dbReference type="GO" id="GO:0019843">
    <property type="term" value="F:rRNA binding"/>
    <property type="evidence" value="ECO:0007669"/>
    <property type="project" value="UniProtKB-UniRule"/>
</dbReference>
<feature type="compositionally biased region" description="Polar residues" evidence="11">
    <location>
        <begin position="135"/>
        <end position="145"/>
    </location>
</feature>
<dbReference type="GO" id="GO:0006412">
    <property type="term" value="P:translation"/>
    <property type="evidence" value="ECO:0007669"/>
    <property type="project" value="UniProtKB-UniRule"/>
</dbReference>
<dbReference type="EMBL" id="KT007005">
    <property type="protein sequence ID" value="AKQ02946.1"/>
    <property type="molecule type" value="Genomic_DNA"/>
</dbReference>
<dbReference type="InterPro" id="IPR001063">
    <property type="entry name" value="Ribosomal_uL22"/>
</dbReference>
<accession>A0A0H4T5H1</accession>
<proteinExistence type="inferred from homology"/>
<evidence type="ECO:0000256" key="9">
    <source>
        <dbReference type="RuleBase" id="RU004006"/>
    </source>
</evidence>
<comment type="subunit">
    <text evidence="7 9">Part of the 50S ribosomal subunit.</text>
</comment>
<name>A0A0H4T5H1_9BACT</name>
<reference evidence="12" key="1">
    <citation type="journal article" date="2015" name="ISME J.">
        <title>Aquifer environment selects for microbial species cohorts in sediment and groundwater.</title>
        <authorList>
            <person name="Hug L.A."/>
            <person name="Thomas B.C."/>
            <person name="Brown C.T."/>
            <person name="Frischkorn K.R."/>
            <person name="Williams K.H."/>
            <person name="Tringe S.G."/>
            <person name="Banfield J.F."/>
        </authorList>
    </citation>
    <scope>NUCLEOTIDE SEQUENCE</scope>
</reference>
<dbReference type="GO" id="GO:0003735">
    <property type="term" value="F:structural constituent of ribosome"/>
    <property type="evidence" value="ECO:0007669"/>
    <property type="project" value="InterPro"/>
</dbReference>
<comment type="function">
    <text evidence="7">The globular domain of the protein is located near the polypeptide exit tunnel on the outside of the subunit, while an extended beta-hairpin is found that lines the wall of the exit tunnel in the center of the 70S ribosome.</text>
</comment>
<evidence type="ECO:0000256" key="2">
    <source>
        <dbReference type="ARBA" id="ARBA00022730"/>
    </source>
</evidence>
<evidence type="ECO:0000256" key="8">
    <source>
        <dbReference type="RuleBase" id="RU004005"/>
    </source>
</evidence>
<keyword evidence="3 7" id="KW-0694">RNA-binding</keyword>
<sequence length="153" mass="17300">MEIKATQKYILTSPKKIREVAGMVKRLTPVQALERLPFINKRSANELKKVIAVAIANAKERGEADANNLIFKEILINEGPRLKRWRAGARGRAKPYKRRMSHIRVVLTTKDVRQSEGVETNVKKKITQAAKSKIKNQNANIQSKNVKSDAKES</sequence>
<gene>
    <name evidence="7" type="primary">rplV</name>
</gene>
<feature type="region of interest" description="Disordered" evidence="11">
    <location>
        <begin position="130"/>
        <end position="153"/>
    </location>
</feature>
<dbReference type="PANTHER" id="PTHR13501">
    <property type="entry name" value="CHLOROPLAST 50S RIBOSOMAL PROTEIN L22-RELATED"/>
    <property type="match status" value="1"/>
</dbReference>